<feature type="binding site" evidence="3">
    <location>
        <position position="311"/>
    </location>
    <ligand>
        <name>Zn(2+)</name>
        <dbReference type="ChEBI" id="CHEBI:29105"/>
    </ligand>
</feature>
<keyword evidence="8" id="KW-1185">Reference proteome</keyword>
<feature type="binding site" evidence="3">
    <location>
        <begin position="162"/>
        <end position="165"/>
    </location>
    <ligand>
        <name>GTP</name>
        <dbReference type="ChEBI" id="CHEBI:37565"/>
    </ligand>
</feature>
<feature type="domain" description="EngC GTPase" evidence="5">
    <location>
        <begin position="123"/>
        <end position="272"/>
    </location>
</feature>
<comment type="cofactor">
    <cofactor evidence="3">
        <name>Zn(2+)</name>
        <dbReference type="ChEBI" id="CHEBI:29105"/>
    </cofactor>
    <text evidence="3">Binds 1 zinc ion per subunit.</text>
</comment>
<protein>
    <recommendedName>
        <fullName evidence="3">Small ribosomal subunit biogenesis GTPase RsgA</fullName>
        <ecNumber evidence="3">3.6.1.-</ecNumber>
    </recommendedName>
</protein>
<keyword evidence="3" id="KW-0479">Metal-binding</keyword>
<dbReference type="PANTHER" id="PTHR32120:SF11">
    <property type="entry name" value="SMALL RIBOSOMAL SUBUNIT BIOGENESIS GTPASE RSGA 1, MITOCHONDRIAL-RELATED"/>
    <property type="match status" value="1"/>
</dbReference>
<dbReference type="InterPro" id="IPR010914">
    <property type="entry name" value="RsgA_GTPase_dom"/>
</dbReference>
<evidence type="ECO:0000313" key="7">
    <source>
        <dbReference type="EMBL" id="CAH0991668.1"/>
    </source>
</evidence>
<keyword evidence="2 3" id="KW-0342">GTP-binding</keyword>
<dbReference type="PROSITE" id="PS50936">
    <property type="entry name" value="ENGC_GTPASE"/>
    <property type="match status" value="1"/>
</dbReference>
<sequence>MAKRKLNRRQKWRIEKVQDERNKRADRRAEVAEEKIDEGQLGPEQTGLITAHFGTQVEIEILVGEQQGERRRAHLRANLPALVTGDRVTWRPGNPTGVVVACHDRRSELCRPNNRGELRPVAANVDYIVIVVAPYPTPYANLIDRYLVAAEHSGITPILALNKIDLIDDNNRQQLDELVTLYPTIGYQLVYTSAKSEDGLDELKAKLAGSTCVFVGQSGVGKSSLINALLPGMNIPVGGLSETTQKGKHTTTTAKLFHFPSGGDLIDSPGIREFGLWHMSEDDIAEGFSDIRPFIGRCRFRDCKHQSEPNCALLTALESGEITQRRMDSFRHLVSSLDML</sequence>
<dbReference type="InterPro" id="IPR012340">
    <property type="entry name" value="NA-bd_OB-fold"/>
</dbReference>
<feature type="region of interest" description="Disordered" evidence="4">
    <location>
        <begin position="1"/>
        <end position="35"/>
    </location>
</feature>
<evidence type="ECO:0000256" key="1">
    <source>
        <dbReference type="ARBA" id="ARBA00022741"/>
    </source>
</evidence>
<comment type="subcellular location">
    <subcellularLocation>
        <location evidence="3">Cytoplasm</location>
    </subcellularLocation>
</comment>
<feature type="compositionally biased region" description="Basic residues" evidence="4">
    <location>
        <begin position="1"/>
        <end position="11"/>
    </location>
</feature>
<evidence type="ECO:0000313" key="8">
    <source>
        <dbReference type="Proteomes" id="UP000838100"/>
    </source>
</evidence>
<dbReference type="NCBIfam" id="NF008931">
    <property type="entry name" value="PRK12288.1"/>
    <property type="match status" value="1"/>
</dbReference>
<comment type="subunit">
    <text evidence="3">Monomer. Associates with 30S ribosomal subunit, binds 16S rRNA.</text>
</comment>
<feature type="domain" description="CP-type G" evidence="6">
    <location>
        <begin position="115"/>
        <end position="274"/>
    </location>
</feature>
<dbReference type="InterPro" id="IPR027417">
    <property type="entry name" value="P-loop_NTPase"/>
</dbReference>
<dbReference type="Proteomes" id="UP000838100">
    <property type="component" value="Unassembled WGS sequence"/>
</dbReference>
<dbReference type="GO" id="GO:0016787">
    <property type="term" value="F:hydrolase activity"/>
    <property type="evidence" value="ECO:0007669"/>
    <property type="project" value="UniProtKB-KW"/>
</dbReference>
<keyword evidence="3" id="KW-0862">Zinc</keyword>
<organism evidence="7 8">
    <name type="scientific">Sinobacterium norvegicum</name>
    <dbReference type="NCBI Taxonomy" id="1641715"/>
    <lineage>
        <taxon>Bacteria</taxon>
        <taxon>Pseudomonadati</taxon>
        <taxon>Pseudomonadota</taxon>
        <taxon>Gammaproteobacteria</taxon>
        <taxon>Cellvibrionales</taxon>
        <taxon>Spongiibacteraceae</taxon>
        <taxon>Sinobacterium</taxon>
    </lineage>
</organism>
<keyword evidence="3" id="KW-0699">rRNA-binding</keyword>
<accession>A0ABN8EGT0</accession>
<dbReference type="CDD" id="cd01854">
    <property type="entry name" value="YjeQ_EngC"/>
    <property type="match status" value="1"/>
</dbReference>
<feature type="binding site" evidence="3">
    <location>
        <position position="298"/>
    </location>
    <ligand>
        <name>Zn(2+)</name>
        <dbReference type="ChEBI" id="CHEBI:29105"/>
    </ligand>
</feature>
<dbReference type="Gene3D" id="3.40.50.300">
    <property type="entry name" value="P-loop containing nucleotide triphosphate hydrolases"/>
    <property type="match status" value="1"/>
</dbReference>
<keyword evidence="1 3" id="KW-0547">Nucleotide-binding</keyword>
<keyword evidence="3" id="KW-0963">Cytoplasm</keyword>
<comment type="function">
    <text evidence="3">One of several proteins that assist in the late maturation steps of the functional core of the 30S ribosomal subunit. Helps release RbfA from mature subunits. May play a role in the assembly of ribosomal proteins into the subunit. Circularly permuted GTPase that catalyzes slow GTP hydrolysis, GTPase activity is stimulated by the 30S ribosomal subunit.</text>
</comment>
<feature type="binding site" evidence="3">
    <location>
        <begin position="216"/>
        <end position="224"/>
    </location>
    <ligand>
        <name>GTP</name>
        <dbReference type="ChEBI" id="CHEBI:37565"/>
    </ligand>
</feature>
<dbReference type="RefSeq" id="WP_237444309.1">
    <property type="nucleotide sequence ID" value="NZ_CAKLPX010000001.1"/>
</dbReference>
<name>A0ABN8EGT0_9GAMM</name>
<dbReference type="Pfam" id="PF03193">
    <property type="entry name" value="RsgA_GTPase"/>
    <property type="match status" value="1"/>
</dbReference>
<feature type="compositionally biased region" description="Basic and acidic residues" evidence="4">
    <location>
        <begin position="12"/>
        <end position="35"/>
    </location>
</feature>
<dbReference type="EMBL" id="CAKLPX010000001">
    <property type="protein sequence ID" value="CAH0991668.1"/>
    <property type="molecule type" value="Genomic_DNA"/>
</dbReference>
<keyword evidence="3" id="KW-0694">RNA-binding</keyword>
<evidence type="ECO:0000259" key="5">
    <source>
        <dbReference type="PROSITE" id="PS50936"/>
    </source>
</evidence>
<dbReference type="PROSITE" id="PS51721">
    <property type="entry name" value="G_CP"/>
    <property type="match status" value="1"/>
</dbReference>
<keyword evidence="3 7" id="KW-0378">Hydrolase</keyword>
<feature type="binding site" evidence="3">
    <location>
        <position position="305"/>
    </location>
    <ligand>
        <name>Zn(2+)</name>
        <dbReference type="ChEBI" id="CHEBI:29105"/>
    </ligand>
</feature>
<comment type="caution">
    <text evidence="7">The sequence shown here is derived from an EMBL/GenBank/DDBJ whole genome shotgun (WGS) entry which is preliminary data.</text>
</comment>
<comment type="similarity">
    <text evidence="3">Belongs to the TRAFAC class YlqF/YawG GTPase family. RsgA subfamily.</text>
</comment>
<dbReference type="PANTHER" id="PTHR32120">
    <property type="entry name" value="SMALL RIBOSOMAL SUBUNIT BIOGENESIS GTPASE RSGA"/>
    <property type="match status" value="1"/>
</dbReference>
<keyword evidence="3" id="KW-0690">Ribosome biogenesis</keyword>
<evidence type="ECO:0000259" key="6">
    <source>
        <dbReference type="PROSITE" id="PS51721"/>
    </source>
</evidence>
<evidence type="ECO:0000256" key="3">
    <source>
        <dbReference type="HAMAP-Rule" id="MF_01820"/>
    </source>
</evidence>
<proteinExistence type="inferred from homology"/>
<dbReference type="InterPro" id="IPR030378">
    <property type="entry name" value="G_CP_dom"/>
</dbReference>
<dbReference type="SUPFAM" id="SSF52540">
    <property type="entry name" value="P-loop containing nucleoside triphosphate hydrolases"/>
    <property type="match status" value="1"/>
</dbReference>
<gene>
    <name evidence="7" type="primary">rsgA_2</name>
    <name evidence="3" type="synonym">rsgA</name>
    <name evidence="7" type="ORF">SIN8267_01780</name>
</gene>
<reference evidence="7" key="1">
    <citation type="submission" date="2021-12" db="EMBL/GenBank/DDBJ databases">
        <authorList>
            <person name="Rodrigo-Torres L."/>
            <person name="Arahal R. D."/>
            <person name="Lucena T."/>
        </authorList>
    </citation>
    <scope>NUCLEOTIDE SEQUENCE</scope>
    <source>
        <strain evidence="7">CECT 8267</strain>
    </source>
</reference>
<dbReference type="HAMAP" id="MF_01820">
    <property type="entry name" value="GTPase_RsgA"/>
    <property type="match status" value="1"/>
</dbReference>
<feature type="binding site" evidence="3">
    <location>
        <position position="303"/>
    </location>
    <ligand>
        <name>Zn(2+)</name>
        <dbReference type="ChEBI" id="CHEBI:29105"/>
    </ligand>
</feature>
<evidence type="ECO:0000256" key="2">
    <source>
        <dbReference type="ARBA" id="ARBA00023134"/>
    </source>
</evidence>
<evidence type="ECO:0000256" key="4">
    <source>
        <dbReference type="SAM" id="MobiDB-lite"/>
    </source>
</evidence>
<dbReference type="EC" id="3.6.1.-" evidence="3"/>
<dbReference type="NCBIfam" id="TIGR00157">
    <property type="entry name" value="ribosome small subunit-dependent GTPase A"/>
    <property type="match status" value="1"/>
</dbReference>
<dbReference type="Gene3D" id="2.40.50.140">
    <property type="entry name" value="Nucleic acid-binding proteins"/>
    <property type="match status" value="1"/>
</dbReference>
<dbReference type="Gene3D" id="1.10.40.50">
    <property type="entry name" value="Probable gtpase engc, domain 3"/>
    <property type="match status" value="1"/>
</dbReference>
<dbReference type="InterPro" id="IPR004881">
    <property type="entry name" value="Ribosome_biogen_GTPase_RsgA"/>
</dbReference>